<name>A0AA50E4V3_9CLOS</name>
<gene>
    <name evidence="1" type="primary">p27</name>
</gene>
<proteinExistence type="predicted"/>
<protein>
    <submittedName>
        <fullName evidence="1">P27 protein</fullName>
    </submittedName>
</protein>
<accession>A0AA50E4V3</accession>
<dbReference type="EMBL" id="OR085851">
    <property type="protein sequence ID" value="WLT68062.1"/>
    <property type="molecule type" value="Genomic_RNA"/>
</dbReference>
<reference evidence="1" key="1">
    <citation type="submission" date="2023-05" db="EMBL/GenBank/DDBJ databases">
        <title>The Virome of croton golden: Identification, Genomic characterization, prevalence of new virus of croton golden associated viruses in China.</title>
        <authorList>
            <person name="Ma Y."/>
            <person name="Che H."/>
        </authorList>
    </citation>
    <scope>NUCLEOTIDE SEQUENCE</scope>
    <source>
        <strain evidence="1">CGSaVC-1</strain>
    </source>
</reference>
<sequence>MSNMEIDYPVQEFELNDNDNKVMSEVIAKNFNTILNIIQSHELYDVNQLKHLHELCNVLHIMINEYNNNINLYSENNKTVNNFRDAGLDLNNISSRRNKLFPTLTPWQVRDILEQLESVLMFVTELKFELMNDFRINNLFSIHKIDNLGDLINGVHNYLNNYFNFGYNISADFTIIVDDGLEIENVIKRFKRKKYLDDNSRSKLKLLLSKYLVYEIKFNFKNLGININPLKNF</sequence>
<evidence type="ECO:0000313" key="1">
    <source>
        <dbReference type="EMBL" id="WLT68062.1"/>
    </source>
</evidence>
<organism evidence="1">
    <name type="scientific">croton golden spot associated virus C</name>
    <dbReference type="NCBI Taxonomy" id="3072822"/>
    <lineage>
        <taxon>Viruses</taxon>
        <taxon>Riboviria</taxon>
        <taxon>Orthornavirae</taxon>
        <taxon>Kitrinoviricota</taxon>
        <taxon>Alsuviricetes</taxon>
        <taxon>Martellivirales</taxon>
        <taxon>Closteroviridae</taxon>
    </lineage>
</organism>